<dbReference type="PANTHER" id="PTHR47706">
    <property type="entry name" value="NMRA-LIKE FAMILY PROTEIN"/>
    <property type="match status" value="1"/>
</dbReference>
<dbReference type="RefSeq" id="XP_028463984.1">
    <property type="nucleotide sequence ID" value="XM_028609550.1"/>
</dbReference>
<dbReference type="InterPro" id="IPR051609">
    <property type="entry name" value="NmrA/Isoflavone_reductase-like"/>
</dbReference>
<accession>A0A3N2PNS8</accession>
<dbReference type="InterPro" id="IPR008030">
    <property type="entry name" value="NmrA-like"/>
</dbReference>
<feature type="domain" description="NmrA-like" evidence="3">
    <location>
        <begin position="5"/>
        <end position="240"/>
    </location>
</feature>
<name>A0A3N2PNS8_SODAK</name>
<protein>
    <submittedName>
        <fullName evidence="4">NAD(P)-binding protein</fullName>
    </submittedName>
</protein>
<evidence type="ECO:0000256" key="2">
    <source>
        <dbReference type="ARBA" id="ARBA00023002"/>
    </source>
</evidence>
<dbReference type="Pfam" id="PF05368">
    <property type="entry name" value="NmrA"/>
    <property type="match status" value="1"/>
</dbReference>
<dbReference type="Gene3D" id="3.40.50.720">
    <property type="entry name" value="NAD(P)-binding Rossmann-like Domain"/>
    <property type="match status" value="1"/>
</dbReference>
<dbReference type="InterPro" id="IPR036291">
    <property type="entry name" value="NAD(P)-bd_dom_sf"/>
</dbReference>
<dbReference type="Proteomes" id="UP000272025">
    <property type="component" value="Unassembled WGS sequence"/>
</dbReference>
<dbReference type="InterPro" id="IPR045312">
    <property type="entry name" value="PCBER-like"/>
</dbReference>
<dbReference type="SUPFAM" id="SSF51735">
    <property type="entry name" value="NAD(P)-binding Rossmann-fold domains"/>
    <property type="match status" value="1"/>
</dbReference>
<dbReference type="GO" id="GO:0016491">
    <property type="term" value="F:oxidoreductase activity"/>
    <property type="evidence" value="ECO:0007669"/>
    <property type="project" value="UniProtKB-KW"/>
</dbReference>
<dbReference type="CDD" id="cd05259">
    <property type="entry name" value="PCBER_SDR_a"/>
    <property type="match status" value="1"/>
</dbReference>
<dbReference type="GeneID" id="39578028"/>
<dbReference type="PANTHER" id="PTHR47706:SF9">
    <property type="entry name" value="NMRA-LIKE DOMAIN-CONTAINING PROTEIN-RELATED"/>
    <property type="match status" value="1"/>
</dbReference>
<sequence length="304" mass="32483">MSTIKKVAVAGASGSLGKHITQALLDAGFDVTAISRQDSSAKFPSAVSVKRADFSSVDSIAEAIRGQDAFVSALGTNAAVSGAQNPLVDAVIAAHVPRFVPSEFGVPTRNLNGHKIGKLLAGKIETTDRLIELSKKYDWFSWTGISNGLFFDWSIDLGIGYNIRDKTATVVDSGDEPYSTSTLPFVGRAVAAALKKPAETKNKFLHVAGITTTQNEVVKVLQEATGQEFKITKVRSEDLDKSAEDKIAKGDFGGAFSDSLFHYLFADGGKHVLQPEERANKLLGLADEDVKQVVVRLVKESAAK</sequence>
<evidence type="ECO:0000313" key="4">
    <source>
        <dbReference type="EMBL" id="ROT36178.1"/>
    </source>
</evidence>
<dbReference type="EMBL" id="ML119060">
    <property type="protein sequence ID" value="ROT36178.1"/>
    <property type="molecule type" value="Genomic_DNA"/>
</dbReference>
<evidence type="ECO:0000259" key="3">
    <source>
        <dbReference type="Pfam" id="PF05368"/>
    </source>
</evidence>
<keyword evidence="1" id="KW-0521">NADP</keyword>
<dbReference type="OrthoDB" id="9974981at2759"/>
<evidence type="ECO:0000256" key="1">
    <source>
        <dbReference type="ARBA" id="ARBA00022857"/>
    </source>
</evidence>
<organism evidence="4 5">
    <name type="scientific">Sodiomyces alkalinus (strain CBS 110278 / VKM F-3762 / F11)</name>
    <name type="common">Alkaliphilic filamentous fungus</name>
    <dbReference type="NCBI Taxonomy" id="1314773"/>
    <lineage>
        <taxon>Eukaryota</taxon>
        <taxon>Fungi</taxon>
        <taxon>Dikarya</taxon>
        <taxon>Ascomycota</taxon>
        <taxon>Pezizomycotina</taxon>
        <taxon>Sordariomycetes</taxon>
        <taxon>Hypocreomycetidae</taxon>
        <taxon>Glomerellales</taxon>
        <taxon>Plectosphaerellaceae</taxon>
        <taxon>Sodiomyces</taxon>
    </lineage>
</organism>
<dbReference type="Gene3D" id="3.90.25.10">
    <property type="entry name" value="UDP-galactose 4-epimerase, domain 1"/>
    <property type="match status" value="1"/>
</dbReference>
<dbReference type="AlphaFoldDB" id="A0A3N2PNS8"/>
<keyword evidence="2" id="KW-0560">Oxidoreductase</keyword>
<gene>
    <name evidence="4" type="ORF">SODALDRAFT_320609</name>
</gene>
<evidence type="ECO:0000313" key="5">
    <source>
        <dbReference type="Proteomes" id="UP000272025"/>
    </source>
</evidence>
<reference evidence="4 5" key="1">
    <citation type="journal article" date="2018" name="Mol. Ecol.">
        <title>The obligate alkalophilic soda-lake fungus Sodiomyces alkalinus has shifted to a protein diet.</title>
        <authorList>
            <person name="Grum-Grzhimaylo A.A."/>
            <person name="Falkoski D.L."/>
            <person name="van den Heuvel J."/>
            <person name="Valero-Jimenez C.A."/>
            <person name="Min B."/>
            <person name="Choi I.G."/>
            <person name="Lipzen A."/>
            <person name="Daum C.G."/>
            <person name="Aanen D.K."/>
            <person name="Tsang A."/>
            <person name="Henrissat B."/>
            <person name="Bilanenko E.N."/>
            <person name="de Vries R.P."/>
            <person name="van Kan J.A.L."/>
            <person name="Grigoriev I.V."/>
            <person name="Debets A.J.M."/>
        </authorList>
    </citation>
    <scope>NUCLEOTIDE SEQUENCE [LARGE SCALE GENOMIC DNA]</scope>
    <source>
        <strain evidence="4 5">F11</strain>
    </source>
</reference>
<keyword evidence="5" id="KW-1185">Reference proteome</keyword>
<proteinExistence type="predicted"/>